<sequence length="292" mass="32048">MPDGNGVPHLVDLQAPVQPRMQTNEDDNEYWLFTRKNDNEKQVLKFNDSDSVRQSNYDPNLPLTVIVHGWNNNGDSNMNLVVRSAFLHVGQYNVIVVDWSKSLSICYTASVKAVPNTGKRIGRFLEWLINNFGGNWDSVHMVGHSLGAHVVGNAGRAVSGKVARITGMDPAGPQFGGNPAALNGADARYVECIHTDGGVLGIYDPICQSNFYPNGGKHPQPGCLFSPCSHTRSYEFFSASVKIDNFIGTKCGNLDELKSNVCNGSQLRMGNTELYKNGTGLYRLKISLKQLQ</sequence>
<evidence type="ECO:0000256" key="4">
    <source>
        <dbReference type="RuleBase" id="RU004262"/>
    </source>
</evidence>
<dbReference type="CDD" id="cd00707">
    <property type="entry name" value="Pancreat_lipase_like"/>
    <property type="match status" value="1"/>
</dbReference>
<accession>A0AAV1J553</accession>
<evidence type="ECO:0000259" key="5">
    <source>
        <dbReference type="Pfam" id="PF00151"/>
    </source>
</evidence>
<dbReference type="GO" id="GO:0016298">
    <property type="term" value="F:lipase activity"/>
    <property type="evidence" value="ECO:0007669"/>
    <property type="project" value="InterPro"/>
</dbReference>
<dbReference type="Proteomes" id="UP001497472">
    <property type="component" value="Unassembled WGS sequence"/>
</dbReference>
<gene>
    <name evidence="6" type="ORF">LNINA_LOCUS4300</name>
</gene>
<comment type="subcellular location">
    <subcellularLocation>
        <location evidence="1">Secreted</location>
    </subcellularLocation>
</comment>
<dbReference type="InterPro" id="IPR029058">
    <property type="entry name" value="AB_hydrolase_fold"/>
</dbReference>
<keyword evidence="7" id="KW-1185">Reference proteome</keyword>
<dbReference type="PRINTS" id="PR00821">
    <property type="entry name" value="TAGLIPASE"/>
</dbReference>
<dbReference type="PANTHER" id="PTHR11610">
    <property type="entry name" value="LIPASE"/>
    <property type="match status" value="1"/>
</dbReference>
<protein>
    <recommendedName>
        <fullName evidence="5">Lipase domain-containing protein</fullName>
    </recommendedName>
</protein>
<dbReference type="GO" id="GO:0005615">
    <property type="term" value="C:extracellular space"/>
    <property type="evidence" value="ECO:0007669"/>
    <property type="project" value="TreeGrafter"/>
</dbReference>
<dbReference type="EMBL" id="CAVLEF010000005">
    <property type="protein sequence ID" value="CAK1544567.1"/>
    <property type="molecule type" value="Genomic_DNA"/>
</dbReference>
<evidence type="ECO:0000313" key="6">
    <source>
        <dbReference type="EMBL" id="CAK1544567.1"/>
    </source>
</evidence>
<dbReference type="PANTHER" id="PTHR11610:SF173">
    <property type="entry name" value="LIPASE DOMAIN-CONTAINING PROTEIN-RELATED"/>
    <property type="match status" value="1"/>
</dbReference>
<dbReference type="Pfam" id="PF00151">
    <property type="entry name" value="Lipase"/>
    <property type="match status" value="1"/>
</dbReference>
<dbReference type="InterPro" id="IPR033906">
    <property type="entry name" value="Lipase_N"/>
</dbReference>
<dbReference type="Gene3D" id="3.40.50.1820">
    <property type="entry name" value="alpha/beta hydrolase"/>
    <property type="match status" value="1"/>
</dbReference>
<evidence type="ECO:0000256" key="3">
    <source>
        <dbReference type="ARBA" id="ARBA00022525"/>
    </source>
</evidence>
<comment type="similarity">
    <text evidence="2 4">Belongs to the AB hydrolase superfamily. Lipase family.</text>
</comment>
<name>A0AAV1J553_9NEOP</name>
<dbReference type="InterPro" id="IPR000734">
    <property type="entry name" value="TAG_lipase"/>
</dbReference>
<proteinExistence type="inferred from homology"/>
<dbReference type="GO" id="GO:0017171">
    <property type="term" value="F:serine hydrolase activity"/>
    <property type="evidence" value="ECO:0007669"/>
    <property type="project" value="TreeGrafter"/>
</dbReference>
<reference evidence="6 7" key="1">
    <citation type="submission" date="2023-11" db="EMBL/GenBank/DDBJ databases">
        <authorList>
            <person name="Okamura Y."/>
        </authorList>
    </citation>
    <scope>NUCLEOTIDE SEQUENCE [LARGE SCALE GENOMIC DNA]</scope>
</reference>
<dbReference type="InterPro" id="IPR013818">
    <property type="entry name" value="Lipase"/>
</dbReference>
<evidence type="ECO:0000313" key="7">
    <source>
        <dbReference type="Proteomes" id="UP001497472"/>
    </source>
</evidence>
<dbReference type="SUPFAM" id="SSF53474">
    <property type="entry name" value="alpha/beta-Hydrolases"/>
    <property type="match status" value="1"/>
</dbReference>
<dbReference type="GO" id="GO:0016042">
    <property type="term" value="P:lipid catabolic process"/>
    <property type="evidence" value="ECO:0007669"/>
    <property type="project" value="TreeGrafter"/>
</dbReference>
<comment type="caution">
    <text evidence="6">The sequence shown here is derived from an EMBL/GenBank/DDBJ whole genome shotgun (WGS) entry which is preliminary data.</text>
</comment>
<organism evidence="6 7">
    <name type="scientific">Leptosia nina</name>
    <dbReference type="NCBI Taxonomy" id="320188"/>
    <lineage>
        <taxon>Eukaryota</taxon>
        <taxon>Metazoa</taxon>
        <taxon>Ecdysozoa</taxon>
        <taxon>Arthropoda</taxon>
        <taxon>Hexapoda</taxon>
        <taxon>Insecta</taxon>
        <taxon>Pterygota</taxon>
        <taxon>Neoptera</taxon>
        <taxon>Endopterygota</taxon>
        <taxon>Lepidoptera</taxon>
        <taxon>Glossata</taxon>
        <taxon>Ditrysia</taxon>
        <taxon>Papilionoidea</taxon>
        <taxon>Pieridae</taxon>
        <taxon>Pierinae</taxon>
        <taxon>Leptosia</taxon>
    </lineage>
</organism>
<evidence type="ECO:0000256" key="2">
    <source>
        <dbReference type="ARBA" id="ARBA00010701"/>
    </source>
</evidence>
<keyword evidence="3" id="KW-0964">Secreted</keyword>
<dbReference type="AlphaFoldDB" id="A0AAV1J553"/>
<evidence type="ECO:0000256" key="1">
    <source>
        <dbReference type="ARBA" id="ARBA00004613"/>
    </source>
</evidence>
<feature type="domain" description="Lipase" evidence="5">
    <location>
        <begin position="15"/>
        <end position="264"/>
    </location>
</feature>